<comment type="similarity">
    <text evidence="1">Belongs to the leucine-binding protein family.</text>
</comment>
<keyword evidence="2" id="KW-0813">Transport</keyword>
<keyword evidence="8" id="KW-1185">Reference proteome</keyword>
<dbReference type="CDD" id="cd06346">
    <property type="entry name" value="PBP1_ABC_ligand_binding-like"/>
    <property type="match status" value="1"/>
</dbReference>
<name>A0A1K2HZX2_9HYPH</name>
<accession>A0A1K2HZX2</accession>
<evidence type="ECO:0000256" key="3">
    <source>
        <dbReference type="ARBA" id="ARBA00022729"/>
    </source>
</evidence>
<keyword evidence="3 5" id="KW-0732">Signal</keyword>
<sequence>MKTIKTVLSLAVAASVLGAAVPSLAQEVKLGFLADVTGPIAGFAPGMVAAGNLAIANVNAQGGVLGGQNLASVIADSACDAGTAGPAADRLVNTEQVVAIFGAYCSGPTIAGANGSAVPGNVVMISPASTAPAVAEIADNDLIYRVVVPDSVQGLKAAELLRSQGIDTVGVTYVNNDYGKGLADAFAAAFTAAGGTVAANVAHEDGKADYRPEIGQIEASGADVLVIYGYENAGGGAILNQSIEAGSFRLFVGGDGMAGDALLASRNAADLEGMILTQAAPAGGESFDAFSGVTGGSEVDPAGTYTAQSYDAVFLLALAIEKNGSAEREGLAAALREVANAPGEVIRPGEWEKAKQLIAAGTDINYEGASGTIEFDDVGDVAGAINYYVIEAGAIANKGLIP</sequence>
<gene>
    <name evidence="7" type="ORF">SAMN02983003_2798</name>
</gene>
<dbReference type="EMBL" id="FPKU01000002">
    <property type="protein sequence ID" value="SFZ85632.1"/>
    <property type="molecule type" value="Genomic_DNA"/>
</dbReference>
<dbReference type="Gene3D" id="3.40.50.2300">
    <property type="match status" value="2"/>
</dbReference>
<dbReference type="InterPro" id="IPR000709">
    <property type="entry name" value="Leu_Ile_Val-bd"/>
</dbReference>
<evidence type="ECO:0000256" key="4">
    <source>
        <dbReference type="ARBA" id="ARBA00022970"/>
    </source>
</evidence>
<proteinExistence type="inferred from homology"/>
<dbReference type="PANTHER" id="PTHR30483">
    <property type="entry name" value="LEUCINE-SPECIFIC-BINDING PROTEIN"/>
    <property type="match status" value="1"/>
</dbReference>
<evidence type="ECO:0000313" key="7">
    <source>
        <dbReference type="EMBL" id="SFZ85632.1"/>
    </source>
</evidence>
<dbReference type="PRINTS" id="PR00337">
    <property type="entry name" value="LEUILEVALBP"/>
</dbReference>
<protein>
    <submittedName>
        <fullName evidence="7">Branched-chain amino acid transport system substrate-binding protein</fullName>
    </submittedName>
</protein>
<keyword evidence="4" id="KW-0029">Amino-acid transport</keyword>
<dbReference type="AlphaFoldDB" id="A0A1K2HZX2"/>
<evidence type="ECO:0000259" key="6">
    <source>
        <dbReference type="Pfam" id="PF13458"/>
    </source>
</evidence>
<evidence type="ECO:0000256" key="1">
    <source>
        <dbReference type="ARBA" id="ARBA00010062"/>
    </source>
</evidence>
<dbReference type="InterPro" id="IPR028081">
    <property type="entry name" value="Leu-bd"/>
</dbReference>
<evidence type="ECO:0000313" key="8">
    <source>
        <dbReference type="Proteomes" id="UP000183447"/>
    </source>
</evidence>
<organism evidence="7 8">
    <name type="scientific">Devosia enhydra</name>
    <dbReference type="NCBI Taxonomy" id="665118"/>
    <lineage>
        <taxon>Bacteria</taxon>
        <taxon>Pseudomonadati</taxon>
        <taxon>Pseudomonadota</taxon>
        <taxon>Alphaproteobacteria</taxon>
        <taxon>Hyphomicrobiales</taxon>
        <taxon>Devosiaceae</taxon>
        <taxon>Devosia</taxon>
    </lineage>
</organism>
<dbReference type="SUPFAM" id="SSF53822">
    <property type="entry name" value="Periplasmic binding protein-like I"/>
    <property type="match status" value="1"/>
</dbReference>
<dbReference type="InterPro" id="IPR051010">
    <property type="entry name" value="BCAA_transport"/>
</dbReference>
<evidence type="ECO:0000256" key="2">
    <source>
        <dbReference type="ARBA" id="ARBA00022448"/>
    </source>
</evidence>
<dbReference type="STRING" id="665118.SAMN02983003_2798"/>
<evidence type="ECO:0000256" key="5">
    <source>
        <dbReference type="SAM" id="SignalP"/>
    </source>
</evidence>
<feature type="chain" id="PRO_5009678545" evidence="5">
    <location>
        <begin position="26"/>
        <end position="402"/>
    </location>
</feature>
<feature type="domain" description="Leucine-binding protein" evidence="6">
    <location>
        <begin position="27"/>
        <end position="339"/>
    </location>
</feature>
<dbReference type="GO" id="GO:0006865">
    <property type="term" value="P:amino acid transport"/>
    <property type="evidence" value="ECO:0007669"/>
    <property type="project" value="UniProtKB-KW"/>
</dbReference>
<dbReference type="Pfam" id="PF13458">
    <property type="entry name" value="Peripla_BP_6"/>
    <property type="match status" value="1"/>
</dbReference>
<dbReference type="RefSeq" id="WP_072344125.1">
    <property type="nucleotide sequence ID" value="NZ_FPKU01000002.1"/>
</dbReference>
<dbReference type="PANTHER" id="PTHR30483:SF6">
    <property type="entry name" value="PERIPLASMIC BINDING PROTEIN OF ABC TRANSPORTER FOR NATURAL AMINO ACIDS"/>
    <property type="match status" value="1"/>
</dbReference>
<dbReference type="InterPro" id="IPR028082">
    <property type="entry name" value="Peripla_BP_I"/>
</dbReference>
<dbReference type="OrthoDB" id="9791590at2"/>
<feature type="signal peptide" evidence="5">
    <location>
        <begin position="1"/>
        <end position="25"/>
    </location>
</feature>
<dbReference type="Proteomes" id="UP000183447">
    <property type="component" value="Unassembled WGS sequence"/>
</dbReference>
<reference evidence="7 8" key="1">
    <citation type="submission" date="2016-11" db="EMBL/GenBank/DDBJ databases">
        <authorList>
            <person name="Jaros S."/>
            <person name="Januszkiewicz K."/>
            <person name="Wedrychowicz H."/>
        </authorList>
    </citation>
    <scope>NUCLEOTIDE SEQUENCE [LARGE SCALE GENOMIC DNA]</scope>
    <source>
        <strain evidence="7 8">ATCC 23634</strain>
    </source>
</reference>